<name>A0A9D6YYN5_9BACT</name>
<dbReference type="CDD" id="cd00397">
    <property type="entry name" value="DNA_BRE_C"/>
    <property type="match status" value="1"/>
</dbReference>
<evidence type="ECO:0000256" key="3">
    <source>
        <dbReference type="PROSITE-ProRule" id="PRU01213"/>
    </source>
</evidence>
<sequence>MPKRKSENINTSDFTGSHANANLLNPARIYAVHQETRCLDPTQLARLEDQFRSWSESSSRPDMRASRKRILLMFLLIRYTGARLNEVLALNPSRDIDASNGIVRFGKFHATESSTQREVQISSELMSEIQEILKDAAFADQPGSLLGVDAAHVRRKFYGRSVACGFAQDLGSPNAIRKARAVELMCSNMPLPVVQRILGHSTPNLTASLMSFSDEDIHQVARHFVERESRRKTSARNTFFGKIGKIRKGDIQSQVDLVTLAGDQVATVITNNSLERMGLKVGSLVAAEVKAPWVMLQKTQTKPLCTAENLFPGKVTRILRGKLTTEFVVRIQDGTELCSVVTEQSRRDLALSVEDDVWIMFNSFAVVLHVD</sequence>
<dbReference type="Pfam" id="PF03459">
    <property type="entry name" value="TOBE"/>
    <property type="match status" value="2"/>
</dbReference>
<dbReference type="Gene3D" id="2.40.50.100">
    <property type="match status" value="2"/>
</dbReference>
<dbReference type="InterPro" id="IPR011010">
    <property type="entry name" value="DNA_brk_join_enz"/>
</dbReference>
<keyword evidence="2" id="KW-0233">DNA recombination</keyword>
<organism evidence="6 7">
    <name type="scientific">Desulfomonile tiedjei</name>
    <dbReference type="NCBI Taxonomy" id="2358"/>
    <lineage>
        <taxon>Bacteria</taxon>
        <taxon>Pseudomonadati</taxon>
        <taxon>Thermodesulfobacteriota</taxon>
        <taxon>Desulfomonilia</taxon>
        <taxon>Desulfomonilales</taxon>
        <taxon>Desulfomonilaceae</taxon>
        <taxon>Desulfomonile</taxon>
    </lineage>
</organism>
<dbReference type="GO" id="GO:0006310">
    <property type="term" value="P:DNA recombination"/>
    <property type="evidence" value="ECO:0007669"/>
    <property type="project" value="UniProtKB-KW"/>
</dbReference>
<reference evidence="6" key="1">
    <citation type="submission" date="2020-07" db="EMBL/GenBank/DDBJ databases">
        <title>Huge and variable diversity of episymbiotic CPR bacteria and DPANN archaea in groundwater ecosystems.</title>
        <authorList>
            <person name="He C.Y."/>
            <person name="Keren R."/>
            <person name="Whittaker M."/>
            <person name="Farag I.F."/>
            <person name="Doudna J."/>
            <person name="Cate J.H.D."/>
            <person name="Banfield J.F."/>
        </authorList>
    </citation>
    <scope>NUCLEOTIDE SEQUENCE</scope>
    <source>
        <strain evidence="6">NC_groundwater_1664_Pr3_B-0.1um_52_9</strain>
    </source>
</reference>
<feature type="domain" description="Tyr recombinase" evidence="5">
    <location>
        <begin position="34"/>
        <end position="224"/>
    </location>
</feature>
<protein>
    <submittedName>
        <fullName evidence="6">TOBE domain-containing protein</fullName>
    </submittedName>
</protein>
<dbReference type="GO" id="GO:0015689">
    <property type="term" value="P:molybdate ion transport"/>
    <property type="evidence" value="ECO:0007669"/>
    <property type="project" value="InterPro"/>
</dbReference>
<comment type="caution">
    <text evidence="6">The sequence shown here is derived from an EMBL/GenBank/DDBJ whole genome shotgun (WGS) entry which is preliminary data.</text>
</comment>
<evidence type="ECO:0000313" key="7">
    <source>
        <dbReference type="Proteomes" id="UP000807825"/>
    </source>
</evidence>
<evidence type="ECO:0000313" key="6">
    <source>
        <dbReference type="EMBL" id="MBI5247903.1"/>
    </source>
</evidence>
<accession>A0A9D6YYN5</accession>
<dbReference type="EMBL" id="JACRDE010000009">
    <property type="protein sequence ID" value="MBI5247903.1"/>
    <property type="molecule type" value="Genomic_DNA"/>
</dbReference>
<dbReference type="InterPro" id="IPR002104">
    <property type="entry name" value="Integrase_catalytic"/>
</dbReference>
<evidence type="ECO:0000259" key="5">
    <source>
        <dbReference type="PROSITE" id="PS51898"/>
    </source>
</evidence>
<evidence type="ECO:0000256" key="2">
    <source>
        <dbReference type="ARBA" id="ARBA00023172"/>
    </source>
</evidence>
<dbReference type="SUPFAM" id="SSF50331">
    <property type="entry name" value="MOP-like"/>
    <property type="match status" value="2"/>
</dbReference>
<feature type="domain" description="Mop" evidence="4">
    <location>
        <begin position="232"/>
        <end position="298"/>
    </location>
</feature>
<evidence type="ECO:0000259" key="4">
    <source>
        <dbReference type="PROSITE" id="PS51866"/>
    </source>
</evidence>
<dbReference type="GO" id="GO:0015074">
    <property type="term" value="P:DNA integration"/>
    <property type="evidence" value="ECO:0007669"/>
    <property type="project" value="InterPro"/>
</dbReference>
<dbReference type="PROSITE" id="PS51898">
    <property type="entry name" value="TYR_RECOMBINASE"/>
    <property type="match status" value="1"/>
</dbReference>
<dbReference type="PROSITE" id="PS51866">
    <property type="entry name" value="MOP"/>
    <property type="match status" value="2"/>
</dbReference>
<dbReference type="NCBIfam" id="TIGR00638">
    <property type="entry name" value="Mop"/>
    <property type="match status" value="1"/>
</dbReference>
<gene>
    <name evidence="6" type="ORF">HY912_00280</name>
</gene>
<dbReference type="Proteomes" id="UP000807825">
    <property type="component" value="Unassembled WGS sequence"/>
</dbReference>
<dbReference type="InterPro" id="IPR004606">
    <property type="entry name" value="Mop_domain"/>
</dbReference>
<dbReference type="AlphaFoldDB" id="A0A9D6YYN5"/>
<dbReference type="Pfam" id="PF00589">
    <property type="entry name" value="Phage_integrase"/>
    <property type="match status" value="1"/>
</dbReference>
<keyword evidence="1 3" id="KW-0500">Molybdenum</keyword>
<dbReference type="InterPro" id="IPR008995">
    <property type="entry name" value="Mo/tungstate-bd_C_term_dom"/>
</dbReference>
<dbReference type="InterPro" id="IPR005116">
    <property type="entry name" value="Transp-assoc_OB_typ1"/>
</dbReference>
<dbReference type="SUPFAM" id="SSF56349">
    <property type="entry name" value="DNA breaking-rejoining enzymes"/>
    <property type="match status" value="1"/>
</dbReference>
<dbReference type="GO" id="GO:0003677">
    <property type="term" value="F:DNA binding"/>
    <property type="evidence" value="ECO:0007669"/>
    <property type="project" value="InterPro"/>
</dbReference>
<proteinExistence type="predicted"/>
<dbReference type="InterPro" id="IPR013762">
    <property type="entry name" value="Integrase-like_cat_sf"/>
</dbReference>
<dbReference type="Gene3D" id="1.10.443.10">
    <property type="entry name" value="Intergrase catalytic core"/>
    <property type="match status" value="1"/>
</dbReference>
<evidence type="ECO:0000256" key="1">
    <source>
        <dbReference type="ARBA" id="ARBA00022505"/>
    </source>
</evidence>
<feature type="domain" description="Mop" evidence="4">
    <location>
        <begin position="304"/>
        <end position="370"/>
    </location>
</feature>